<feature type="transmembrane region" description="Helical" evidence="1">
    <location>
        <begin position="360"/>
        <end position="380"/>
    </location>
</feature>
<evidence type="ECO:0000313" key="3">
    <source>
        <dbReference type="Proteomes" id="UP000231343"/>
    </source>
</evidence>
<feature type="transmembrane region" description="Helical" evidence="1">
    <location>
        <begin position="93"/>
        <end position="112"/>
    </location>
</feature>
<protein>
    <recommendedName>
        <fullName evidence="4">Membrane protein 6-pyruvoyl-tetrahydropterin synthase-related domain-containing protein</fullName>
    </recommendedName>
</protein>
<feature type="transmembrane region" description="Helical" evidence="1">
    <location>
        <begin position="118"/>
        <end position="137"/>
    </location>
</feature>
<feature type="transmembrane region" description="Helical" evidence="1">
    <location>
        <begin position="56"/>
        <end position="81"/>
    </location>
</feature>
<dbReference type="InterPro" id="IPR018580">
    <property type="entry name" value="Uncharacterised_YfhO"/>
</dbReference>
<feature type="transmembrane region" description="Helical" evidence="1">
    <location>
        <begin position="392"/>
        <end position="414"/>
    </location>
</feature>
<gene>
    <name evidence="2" type="ORF">COT42_00025</name>
</gene>
<reference evidence="2 3" key="1">
    <citation type="submission" date="2017-09" db="EMBL/GenBank/DDBJ databases">
        <title>Depth-based differentiation of microbial function through sediment-hosted aquifers and enrichment of novel symbionts in the deep terrestrial subsurface.</title>
        <authorList>
            <person name="Probst A.J."/>
            <person name="Ladd B."/>
            <person name="Jarett J.K."/>
            <person name="Geller-Mcgrath D.E."/>
            <person name="Sieber C.M."/>
            <person name="Emerson J.B."/>
            <person name="Anantharaman K."/>
            <person name="Thomas B.C."/>
            <person name="Malmstrom R."/>
            <person name="Stieglmeier M."/>
            <person name="Klingl A."/>
            <person name="Woyke T."/>
            <person name="Ryan C.M."/>
            <person name="Banfield J.F."/>
        </authorList>
    </citation>
    <scope>NUCLEOTIDE SEQUENCE [LARGE SCALE GENOMIC DNA]</scope>
    <source>
        <strain evidence="2">CG08_land_8_20_14_0_20_45_16</strain>
    </source>
</reference>
<keyword evidence="1" id="KW-0472">Membrane</keyword>
<dbReference type="Pfam" id="PF09586">
    <property type="entry name" value="YfhO"/>
    <property type="match status" value="1"/>
</dbReference>
<proteinExistence type="predicted"/>
<dbReference type="PANTHER" id="PTHR38454">
    <property type="entry name" value="INTEGRAL MEMBRANE PROTEIN-RELATED"/>
    <property type="match status" value="1"/>
</dbReference>
<feature type="transmembrane region" description="Helical" evidence="1">
    <location>
        <begin position="149"/>
        <end position="182"/>
    </location>
</feature>
<dbReference type="Proteomes" id="UP000231343">
    <property type="component" value="Unassembled WGS sequence"/>
</dbReference>
<organism evidence="2 3">
    <name type="scientific">Candidatus Saganbacteria bacterium CG08_land_8_20_14_0_20_45_16</name>
    <dbReference type="NCBI Taxonomy" id="2014293"/>
    <lineage>
        <taxon>Bacteria</taxon>
        <taxon>Bacillati</taxon>
        <taxon>Saganbacteria</taxon>
    </lineage>
</organism>
<dbReference type="PANTHER" id="PTHR38454:SF1">
    <property type="entry name" value="INTEGRAL MEMBRANE PROTEIN"/>
    <property type="match status" value="1"/>
</dbReference>
<dbReference type="AlphaFoldDB" id="A0A2H0Y1V7"/>
<evidence type="ECO:0000256" key="1">
    <source>
        <dbReference type="SAM" id="Phobius"/>
    </source>
</evidence>
<feature type="transmembrane region" description="Helical" evidence="1">
    <location>
        <begin position="218"/>
        <end position="237"/>
    </location>
</feature>
<feature type="transmembrane region" description="Helical" evidence="1">
    <location>
        <begin position="724"/>
        <end position="746"/>
    </location>
</feature>
<feature type="transmembrane region" description="Helical" evidence="1">
    <location>
        <begin position="473"/>
        <end position="492"/>
    </location>
</feature>
<evidence type="ECO:0008006" key="4">
    <source>
        <dbReference type="Google" id="ProtNLM"/>
    </source>
</evidence>
<accession>A0A2H0Y1V7</accession>
<keyword evidence="1" id="KW-0812">Transmembrane</keyword>
<name>A0A2H0Y1V7_UNCSA</name>
<feature type="transmembrane region" description="Helical" evidence="1">
    <location>
        <begin position="188"/>
        <end position="206"/>
    </location>
</feature>
<keyword evidence="1" id="KW-1133">Transmembrane helix</keyword>
<evidence type="ECO:0000313" key="2">
    <source>
        <dbReference type="EMBL" id="PIS31766.1"/>
    </source>
</evidence>
<dbReference type="EMBL" id="PEYM01000002">
    <property type="protein sequence ID" value="PIS31766.1"/>
    <property type="molecule type" value="Genomic_DNA"/>
</dbReference>
<feature type="transmembrane region" description="Helical" evidence="1">
    <location>
        <begin position="320"/>
        <end position="340"/>
    </location>
</feature>
<feature type="transmembrane region" description="Helical" evidence="1">
    <location>
        <begin position="445"/>
        <end position="466"/>
    </location>
</feature>
<feature type="transmembrane region" description="Helical" evidence="1">
    <location>
        <begin position="294"/>
        <end position="313"/>
    </location>
</feature>
<sequence>MIKQENIFAFLFFLLLTILFFGRFLSGQEVLAYKDLSRYFYPLKYLMVAQVKSGHFPLWNPYIFCGFPLLATLQVGCFYPLSLIFYLLPFKLAFNYFTILHYFLAASFMYLLLRHYALGFASALFGGIVFAFSGYLLSVSNMNTSLAAVTWLPLVVLWADRLFACFSWGNLLVLAVLLAVQFLGGEPTIIYVTLFFLAVYAAVVARSSRAYILSLGRLVLAGLIGLGLVAVQLFPFLELTRYSDRLVRTAFDLVTFRSFPPRELLTFVFPYFFGNLTRFGGYGETLLGQMNQDWLISPYLGLLPLLFVGLAFFKAKRKLSFFLLGVTLVSLLLAFGRYTPFYRLVFLLPGIAAIRFPVKYLFLTTFCLTLLASFGFSAMLEALNQKPEKLVVFLRWLWSVIIFLLLVFLAAYLLRWQLFTFLLGRYHQLPLFFVNLLGYLVEFNLSSLLFVLLYLIALALLLYLVLKGRLKKILFLALLFLLLIADLFANGYPIPIAAKAWVFDQTPTNFAILQKDPGLFRFFYTPELEAEGRSIYGHDYSQALFNTKDNFTANWHIPYGFYDFYGYESIKPWQFFKYYQTNFTKEKFAQNLKSLSFYNVKYIASIERLKFSSLKLLRHKKAYGQDLYLYENTKVLPRAYCLDAHGRPQLKGEKVIVKKYLPGEIEILATLDGPGHLFLSEAYYPGWRALVNGVEAKIEKGNNFFMALPLGQGTYSIKFIYDPLSFKLGGLISLATLLMILVGSVMKYRVGGVR</sequence>
<comment type="caution">
    <text evidence="2">The sequence shown here is derived from an EMBL/GenBank/DDBJ whole genome shotgun (WGS) entry which is preliminary data.</text>
</comment>